<gene>
    <name evidence="2" type="ORF">Atai01_74930</name>
</gene>
<accession>A0A9W6R886</accession>
<protein>
    <recommendedName>
        <fullName evidence="1">pPIWI-RE three-gene island domain-containing protein</fullName>
    </recommendedName>
</protein>
<dbReference type="Proteomes" id="UP001165136">
    <property type="component" value="Unassembled WGS sequence"/>
</dbReference>
<organism evidence="2 3">
    <name type="scientific">Amycolatopsis taiwanensis</name>
    <dbReference type="NCBI Taxonomy" id="342230"/>
    <lineage>
        <taxon>Bacteria</taxon>
        <taxon>Bacillati</taxon>
        <taxon>Actinomycetota</taxon>
        <taxon>Actinomycetes</taxon>
        <taxon>Pseudonocardiales</taxon>
        <taxon>Pseudonocardiaceae</taxon>
        <taxon>Amycolatopsis</taxon>
    </lineage>
</organism>
<dbReference type="Pfam" id="PF18156">
    <property type="entry name" value="pPIWI_RE_Y"/>
    <property type="match status" value="1"/>
</dbReference>
<dbReference type="EMBL" id="BSTI01000027">
    <property type="protein sequence ID" value="GLY70874.1"/>
    <property type="molecule type" value="Genomic_DNA"/>
</dbReference>
<evidence type="ECO:0000313" key="2">
    <source>
        <dbReference type="EMBL" id="GLY70874.1"/>
    </source>
</evidence>
<comment type="caution">
    <text evidence="2">The sequence shown here is derived from an EMBL/GenBank/DDBJ whole genome shotgun (WGS) entry which is preliminary data.</text>
</comment>
<sequence>MDATTLLHHLACGMHALSGHDSAGPSVPPYPDDTQHALDLVVRECLDHERTPPAGVPELVEWCTDLASERWPYPPAHTGMALVDPVHRTRTRACAELAGVAAIADALMVEALSDLPAAEAAERFRFLRSHVLVGPDTQRELLMKNPKAASVFKFVKALYQPVPAAWVVRGRVGLCECGLPARPDRLTGELVTWCERETCPPGAWVEQRLPAGRALLLHSALRLFVALPSTLDDRVRDGLVATGLPVRTLDLATRRHEVRFPGRAPVSFRCYDRIVASALAIEATADRVDIAVIPDSSTLATPVARRAFADALPPGLPVTLATESELLAGAINDRKDT</sequence>
<evidence type="ECO:0000259" key="1">
    <source>
        <dbReference type="Pfam" id="PF18156"/>
    </source>
</evidence>
<feature type="domain" description="pPIWI-RE three-gene island" evidence="1">
    <location>
        <begin position="8"/>
        <end position="125"/>
    </location>
</feature>
<dbReference type="AlphaFoldDB" id="A0A9W6R886"/>
<evidence type="ECO:0000313" key="3">
    <source>
        <dbReference type="Proteomes" id="UP001165136"/>
    </source>
</evidence>
<proteinExistence type="predicted"/>
<name>A0A9W6R886_9PSEU</name>
<keyword evidence="3" id="KW-1185">Reference proteome</keyword>
<dbReference type="InterPro" id="IPR041191">
    <property type="entry name" value="pPIWI_RE_Y"/>
</dbReference>
<reference evidence="2" key="1">
    <citation type="submission" date="2023-03" db="EMBL/GenBank/DDBJ databases">
        <title>Amycolatopsis taiwanensis NBRC 103393.</title>
        <authorList>
            <person name="Ichikawa N."/>
            <person name="Sato H."/>
            <person name="Tonouchi N."/>
        </authorList>
    </citation>
    <scope>NUCLEOTIDE SEQUENCE</scope>
    <source>
        <strain evidence="2">NBRC 103393</strain>
    </source>
</reference>